<evidence type="ECO:0000256" key="1">
    <source>
        <dbReference type="SAM" id="MobiDB-lite"/>
    </source>
</evidence>
<organism evidence="2 3">
    <name type="scientific">Paenarthrobacter histidinolovorans</name>
    <dbReference type="NCBI Taxonomy" id="43664"/>
    <lineage>
        <taxon>Bacteria</taxon>
        <taxon>Bacillati</taxon>
        <taxon>Actinomycetota</taxon>
        <taxon>Actinomycetes</taxon>
        <taxon>Micrococcales</taxon>
        <taxon>Micrococcaceae</taxon>
        <taxon>Paenarthrobacter</taxon>
    </lineage>
</organism>
<dbReference type="Proteomes" id="UP001620520">
    <property type="component" value="Unassembled WGS sequence"/>
</dbReference>
<accession>A0ABW8N7I8</accession>
<gene>
    <name evidence="2" type="ORF">ABIA52_002418</name>
</gene>
<name>A0ABW8N7I8_9MICC</name>
<evidence type="ECO:0000313" key="2">
    <source>
        <dbReference type="EMBL" id="MFK4639529.1"/>
    </source>
</evidence>
<proteinExistence type="predicted"/>
<protein>
    <submittedName>
        <fullName evidence="2">Uncharacterized protein</fullName>
    </submittedName>
</protein>
<evidence type="ECO:0000313" key="3">
    <source>
        <dbReference type="Proteomes" id="UP001620520"/>
    </source>
</evidence>
<keyword evidence="3" id="KW-1185">Reference proteome</keyword>
<dbReference type="RefSeq" id="WP_404594583.1">
    <property type="nucleotide sequence ID" value="NZ_JBIYEW010000003.1"/>
</dbReference>
<reference evidence="2 3" key="1">
    <citation type="submission" date="2024-10" db="EMBL/GenBank/DDBJ databases">
        <title>Novel secondary metabolite-producing bacteria for plant disease control.</title>
        <authorList>
            <person name="Chevrette M."/>
        </authorList>
    </citation>
    <scope>NUCLEOTIDE SEQUENCE [LARGE SCALE GENOMIC DNA]</scope>
    <source>
        <strain evidence="2 3">J30 TE3557</strain>
    </source>
</reference>
<comment type="caution">
    <text evidence="2">The sequence shown here is derived from an EMBL/GenBank/DDBJ whole genome shotgun (WGS) entry which is preliminary data.</text>
</comment>
<sequence>MEHIPNMRGDEKAERASKSSEPPVSLESGDQELARRAPILAGKLARLTPEQLAMIFPPENSVGPL</sequence>
<feature type="region of interest" description="Disordered" evidence="1">
    <location>
        <begin position="1"/>
        <end position="32"/>
    </location>
</feature>
<feature type="compositionally biased region" description="Basic and acidic residues" evidence="1">
    <location>
        <begin position="1"/>
        <end position="18"/>
    </location>
</feature>
<dbReference type="EMBL" id="JBIYEW010000003">
    <property type="protein sequence ID" value="MFK4639529.1"/>
    <property type="molecule type" value="Genomic_DNA"/>
</dbReference>